<accession>A0A6N2K772</accession>
<evidence type="ECO:0000313" key="1">
    <source>
        <dbReference type="EMBL" id="VFU23438.1"/>
    </source>
</evidence>
<dbReference type="AlphaFoldDB" id="A0A6N2K772"/>
<dbReference type="EMBL" id="CAADRP010000114">
    <property type="protein sequence ID" value="VFU23438.1"/>
    <property type="molecule type" value="Genomic_DNA"/>
</dbReference>
<proteinExistence type="predicted"/>
<protein>
    <submittedName>
        <fullName evidence="1">Uncharacterized protein</fullName>
    </submittedName>
</protein>
<gene>
    <name evidence="1" type="ORF">SVIM_LOCUS35915</name>
</gene>
<sequence length="73" mass="8550">MNLINKKLIVISNFKLENKSSRPTRKAIIVVLVSIFLRQATSSFPPPGWIGSEIETEEENFFFSFDHIYIQRY</sequence>
<organism evidence="1">
    <name type="scientific">Salix viminalis</name>
    <name type="common">Common osier</name>
    <name type="synonym">Basket willow</name>
    <dbReference type="NCBI Taxonomy" id="40686"/>
    <lineage>
        <taxon>Eukaryota</taxon>
        <taxon>Viridiplantae</taxon>
        <taxon>Streptophyta</taxon>
        <taxon>Embryophyta</taxon>
        <taxon>Tracheophyta</taxon>
        <taxon>Spermatophyta</taxon>
        <taxon>Magnoliopsida</taxon>
        <taxon>eudicotyledons</taxon>
        <taxon>Gunneridae</taxon>
        <taxon>Pentapetalae</taxon>
        <taxon>rosids</taxon>
        <taxon>fabids</taxon>
        <taxon>Malpighiales</taxon>
        <taxon>Salicaceae</taxon>
        <taxon>Saliceae</taxon>
        <taxon>Salix</taxon>
    </lineage>
</organism>
<name>A0A6N2K772_SALVM</name>
<reference evidence="1" key="1">
    <citation type="submission" date="2019-03" db="EMBL/GenBank/DDBJ databases">
        <authorList>
            <person name="Mank J."/>
            <person name="Almeida P."/>
        </authorList>
    </citation>
    <scope>NUCLEOTIDE SEQUENCE</scope>
    <source>
        <strain evidence="1">78183</strain>
    </source>
</reference>